<dbReference type="AlphaFoldDB" id="A0A498JZ84"/>
<keyword evidence="2" id="KW-1185">Reference proteome</keyword>
<proteinExistence type="predicted"/>
<gene>
    <name evidence="1" type="ORF">DVH24_011359</name>
</gene>
<sequence length="83" mass="9500">MKPFGSSLASEFIRTLKLSENKIVRVWLRPKANNIMLRDVDRVSFICIFPSLPSTRPFGRSLALEFIGTPKLSEFKREQSQDG</sequence>
<accession>A0A498JZ84</accession>
<comment type="caution">
    <text evidence="1">The sequence shown here is derived from an EMBL/GenBank/DDBJ whole genome shotgun (WGS) entry which is preliminary data.</text>
</comment>
<organism evidence="1 2">
    <name type="scientific">Malus domestica</name>
    <name type="common">Apple</name>
    <name type="synonym">Pyrus malus</name>
    <dbReference type="NCBI Taxonomy" id="3750"/>
    <lineage>
        <taxon>Eukaryota</taxon>
        <taxon>Viridiplantae</taxon>
        <taxon>Streptophyta</taxon>
        <taxon>Embryophyta</taxon>
        <taxon>Tracheophyta</taxon>
        <taxon>Spermatophyta</taxon>
        <taxon>Magnoliopsida</taxon>
        <taxon>eudicotyledons</taxon>
        <taxon>Gunneridae</taxon>
        <taxon>Pentapetalae</taxon>
        <taxon>rosids</taxon>
        <taxon>fabids</taxon>
        <taxon>Rosales</taxon>
        <taxon>Rosaceae</taxon>
        <taxon>Amygdaloideae</taxon>
        <taxon>Maleae</taxon>
        <taxon>Malus</taxon>
    </lineage>
</organism>
<protein>
    <submittedName>
        <fullName evidence="1">Uncharacterized protein</fullName>
    </submittedName>
</protein>
<dbReference type="EMBL" id="RDQH01000331">
    <property type="protein sequence ID" value="RXH99034.1"/>
    <property type="molecule type" value="Genomic_DNA"/>
</dbReference>
<name>A0A498JZ84_MALDO</name>
<evidence type="ECO:0000313" key="1">
    <source>
        <dbReference type="EMBL" id="RXH99034.1"/>
    </source>
</evidence>
<dbReference type="Proteomes" id="UP000290289">
    <property type="component" value="Chromosome 5"/>
</dbReference>
<reference evidence="1 2" key="1">
    <citation type="submission" date="2018-10" db="EMBL/GenBank/DDBJ databases">
        <title>A high-quality apple genome assembly.</title>
        <authorList>
            <person name="Hu J."/>
        </authorList>
    </citation>
    <scope>NUCLEOTIDE SEQUENCE [LARGE SCALE GENOMIC DNA]</scope>
    <source>
        <strain evidence="2">cv. HFTH1</strain>
        <tissue evidence="1">Young leaf</tissue>
    </source>
</reference>
<evidence type="ECO:0000313" key="2">
    <source>
        <dbReference type="Proteomes" id="UP000290289"/>
    </source>
</evidence>